<dbReference type="InterPro" id="IPR005062">
    <property type="entry name" value="SAC3/GANP/THP3_conserved"/>
</dbReference>
<dbReference type="VEuPathDB" id="FungiDB:ASPVEDRAFT_52921"/>
<evidence type="ECO:0000256" key="5">
    <source>
        <dbReference type="SAM" id="MobiDB-lite"/>
    </source>
</evidence>
<feature type="region of interest" description="Disordered" evidence="5">
    <location>
        <begin position="1147"/>
        <end position="1242"/>
    </location>
</feature>
<dbReference type="FunFam" id="1.25.40.990:FF:000008">
    <property type="entry name" value="Nuclear mRNA export protein SAC3"/>
    <property type="match status" value="1"/>
</dbReference>
<dbReference type="PANTHER" id="PTHR12436">
    <property type="entry name" value="80 KDA MCM3-ASSOCIATED PROTEIN"/>
    <property type="match status" value="1"/>
</dbReference>
<dbReference type="Pfam" id="PF03399">
    <property type="entry name" value="SAC3_GANP"/>
    <property type="match status" value="1"/>
</dbReference>
<dbReference type="AlphaFoldDB" id="A0A1L9PKX5"/>
<feature type="compositionally biased region" description="Low complexity" evidence="5">
    <location>
        <begin position="786"/>
        <end position="807"/>
    </location>
</feature>
<evidence type="ECO:0000256" key="2">
    <source>
        <dbReference type="ARBA" id="ARBA00022553"/>
    </source>
</evidence>
<dbReference type="GO" id="GO:0006406">
    <property type="term" value="P:mRNA export from nucleus"/>
    <property type="evidence" value="ECO:0007669"/>
    <property type="project" value="TreeGrafter"/>
</dbReference>
<feature type="compositionally biased region" description="Low complexity" evidence="5">
    <location>
        <begin position="66"/>
        <end position="83"/>
    </location>
</feature>
<gene>
    <name evidence="7" type="ORF">ASPVEDRAFT_52921</name>
</gene>
<comment type="subcellular location">
    <subcellularLocation>
        <location evidence="1">Nucleus envelope</location>
    </subcellularLocation>
</comment>
<protein>
    <recommendedName>
        <fullName evidence="6">SAC3/GANP/THP3 conserved domain-containing protein</fullName>
    </recommendedName>
</protein>
<sequence length="1242" mass="134752">MASPANPFAALHQTDGAASSTARGRGGPFRGATSFQPRGASAFQPRGGSSNVPRDPNIRGRGRGRGAPATRAGRGSARGAGAASKTWRANKPEQQTASAQSTFSPFAQLKQTQPSASPATPPTPQQQQKPTFSGFGRGSPSPFGAPSTNGGTSVNATRDPRKRPTTQPTNGAAENSVPVEDTSATGSYGDRYEQLKIDRARQREKAIKAGQMADPNQPMSLNKAITPVGTCTSMCPEFERVERIVQKMVDKSEKYLHPSTNTLQNMEAKMLKRFRRSAAGYDEQLPSDIRTPGTLLQSMNYLTRHVIGGPEPLGIIHKFVWDRTRSIRNDFSVQQVTQEEDVKVAVTCLERIARFHIMSLHLLSSPANEEPFDRHQEREQLNNTMLSLMYYYDDNRGRISFPNEDEFRAYYILFSIHDQRPDLEARVQKWPAELRNAPRVRVALELFAAAQNTWEYQGTLDAKRPNAIAQGFYSRFFSLVNSPAVSYLMACVAEIYFNHMRQTAIRSIWKAYCRYPSSQQHKNEEWTVDELTNILCFDDDDQTIQFCEEQGLELAENANGELYLNWGSRPVDAVAFQPSSDHSFSEEYVESKRVGRNLVAIVLGVNVQEAATLGMVDRSLLLERDSGLTPTGQMAIDNNDSLFVSEDDNEVSPTGIFQPNEGPASTINEQPPTSGSPSAFGGISEPTAAGVQSPTTGVSFPNPSASQPPAAPNPFGSLFGVNKSEETTPPPSLNPFAKPFSPFSTSQDAEPSQPTATPPKPASPAQPSGLFANTGTLAQTNQSEKAPATSAASPFSFPSATQPPTSQAPSSNPFQNFQKPTISDTSPFSAPSLFNARPDQHSASTAGQSSTSLFDTAKPNPPPEAPKPLFSFSKPVQPAPQEPETSTPQTSPPQPPAQPDQPTLPFSLSSDSEEEKKGISIFSTVKTPPFGVFKPPSAKMSVDTPQSQPATSTNGETSSSTLFPQPAAPLSSNEVPAQPMFSKPSVPGRAEATAPSKPLIEGQHDSTEIETPDVEIINEEPASNENEAEETSRSDDWIAHLMEAADKRRNTVSTPASRKRVLEQETPPTENVFKAPKVPKSEQPPRKSMALSSLKPLPKLPILEQIESMTTRKPAEQKAEPPKPNRVDEDDLLLSAARIAAESLRTGPRLLGGGSAPYESWRSSYSPRSSVGSSGVFSRSVSPQQSVMSGYDVSLAPDGDLGLGRSMSRTEQRIRMTGGKGLAYKPLNFTPRKPSWHSPPRK</sequence>
<dbReference type="STRING" id="1036611.A0A1L9PKX5"/>
<accession>A0A1L9PKX5</accession>
<feature type="compositionally biased region" description="Polar residues" evidence="5">
    <location>
        <begin position="92"/>
        <end position="105"/>
    </location>
</feature>
<dbReference type="Proteomes" id="UP000184073">
    <property type="component" value="Unassembled WGS sequence"/>
</dbReference>
<comment type="similarity">
    <text evidence="4">Belongs to the SAC3 family.</text>
</comment>
<dbReference type="GO" id="GO:0005635">
    <property type="term" value="C:nuclear envelope"/>
    <property type="evidence" value="ECO:0007669"/>
    <property type="project" value="UniProtKB-SubCell"/>
</dbReference>
<feature type="compositionally biased region" description="Polar residues" evidence="5">
    <location>
        <begin position="808"/>
        <end position="829"/>
    </location>
</feature>
<evidence type="ECO:0000313" key="7">
    <source>
        <dbReference type="EMBL" id="OJJ02180.1"/>
    </source>
</evidence>
<feature type="compositionally biased region" description="Basic and acidic residues" evidence="5">
    <location>
        <begin position="1113"/>
        <end position="1127"/>
    </location>
</feature>
<evidence type="ECO:0000256" key="3">
    <source>
        <dbReference type="ARBA" id="ARBA00023242"/>
    </source>
</evidence>
<keyword evidence="3" id="KW-0539">Nucleus</keyword>
<dbReference type="GeneID" id="63730229"/>
<evidence type="ECO:0000313" key="8">
    <source>
        <dbReference type="Proteomes" id="UP000184073"/>
    </source>
</evidence>
<evidence type="ECO:0000256" key="4">
    <source>
        <dbReference type="ARBA" id="ARBA00038443"/>
    </source>
</evidence>
<feature type="compositionally biased region" description="Low complexity" evidence="5">
    <location>
        <begin position="125"/>
        <end position="147"/>
    </location>
</feature>
<feature type="domain" description="SAC3/GANP/THP3 conserved" evidence="6">
    <location>
        <begin position="234"/>
        <end position="555"/>
    </location>
</feature>
<feature type="region of interest" description="Disordered" evidence="5">
    <location>
        <begin position="644"/>
        <end position="1128"/>
    </location>
</feature>
<feature type="compositionally biased region" description="Low complexity" evidence="5">
    <location>
        <begin position="699"/>
        <end position="708"/>
    </location>
</feature>
<dbReference type="EMBL" id="KV878129">
    <property type="protein sequence ID" value="OJJ02180.1"/>
    <property type="molecule type" value="Genomic_DNA"/>
</dbReference>
<dbReference type="OrthoDB" id="264795at2759"/>
<feature type="compositionally biased region" description="Low complexity" evidence="5">
    <location>
        <begin position="1087"/>
        <end position="1103"/>
    </location>
</feature>
<dbReference type="GO" id="GO:0005737">
    <property type="term" value="C:cytoplasm"/>
    <property type="evidence" value="ECO:0007669"/>
    <property type="project" value="TreeGrafter"/>
</dbReference>
<dbReference type="InterPro" id="IPR045107">
    <property type="entry name" value="SAC3/GANP/THP3"/>
</dbReference>
<feature type="compositionally biased region" description="Polar residues" evidence="5">
    <location>
        <begin position="841"/>
        <end position="854"/>
    </location>
</feature>
<dbReference type="GO" id="GO:0070390">
    <property type="term" value="C:transcription export complex 2"/>
    <property type="evidence" value="ECO:0007669"/>
    <property type="project" value="TreeGrafter"/>
</dbReference>
<name>A0A1L9PKX5_ASPVE</name>
<evidence type="ECO:0000256" key="1">
    <source>
        <dbReference type="ARBA" id="ARBA00004259"/>
    </source>
</evidence>
<dbReference type="RefSeq" id="XP_040667942.1">
    <property type="nucleotide sequence ID" value="XM_040814718.1"/>
</dbReference>
<feature type="compositionally biased region" description="Polar residues" evidence="5">
    <location>
        <begin position="943"/>
        <end position="963"/>
    </location>
</feature>
<feature type="compositionally biased region" description="Acidic residues" evidence="5">
    <location>
        <begin position="1008"/>
        <end position="1018"/>
    </location>
</feature>
<keyword evidence="8" id="KW-1185">Reference proteome</keyword>
<feature type="compositionally biased region" description="Polar residues" evidence="5">
    <location>
        <begin position="771"/>
        <end position="784"/>
    </location>
</feature>
<feature type="compositionally biased region" description="Low complexity" evidence="5">
    <location>
        <begin position="1160"/>
        <end position="1182"/>
    </location>
</feature>
<proteinExistence type="inferred from homology"/>
<evidence type="ECO:0000259" key="6">
    <source>
        <dbReference type="Pfam" id="PF03399"/>
    </source>
</evidence>
<organism evidence="7 8">
    <name type="scientific">Aspergillus versicolor CBS 583.65</name>
    <dbReference type="NCBI Taxonomy" id="1036611"/>
    <lineage>
        <taxon>Eukaryota</taxon>
        <taxon>Fungi</taxon>
        <taxon>Dikarya</taxon>
        <taxon>Ascomycota</taxon>
        <taxon>Pezizomycotina</taxon>
        <taxon>Eurotiomycetes</taxon>
        <taxon>Eurotiomycetidae</taxon>
        <taxon>Eurotiales</taxon>
        <taxon>Aspergillaceae</taxon>
        <taxon>Aspergillus</taxon>
        <taxon>Aspergillus subgen. Nidulantes</taxon>
    </lineage>
</organism>
<feature type="compositionally biased region" description="Basic and acidic residues" evidence="5">
    <location>
        <begin position="1030"/>
        <end position="1049"/>
    </location>
</feature>
<feature type="compositionally biased region" description="Polar residues" evidence="5">
    <location>
        <begin position="651"/>
        <end position="677"/>
    </location>
</feature>
<dbReference type="Gene3D" id="1.25.40.990">
    <property type="match status" value="1"/>
</dbReference>
<reference evidence="8" key="1">
    <citation type="journal article" date="2017" name="Genome Biol.">
        <title>Comparative genomics reveals high biological diversity and specific adaptations in the industrially and medically important fungal genus Aspergillus.</title>
        <authorList>
            <person name="de Vries R.P."/>
            <person name="Riley R."/>
            <person name="Wiebenga A."/>
            <person name="Aguilar-Osorio G."/>
            <person name="Amillis S."/>
            <person name="Uchima C.A."/>
            <person name="Anderluh G."/>
            <person name="Asadollahi M."/>
            <person name="Askin M."/>
            <person name="Barry K."/>
            <person name="Battaglia E."/>
            <person name="Bayram O."/>
            <person name="Benocci T."/>
            <person name="Braus-Stromeyer S.A."/>
            <person name="Caldana C."/>
            <person name="Canovas D."/>
            <person name="Cerqueira G.C."/>
            <person name="Chen F."/>
            <person name="Chen W."/>
            <person name="Choi C."/>
            <person name="Clum A."/>
            <person name="Dos Santos R.A."/>
            <person name="Damasio A.R."/>
            <person name="Diallinas G."/>
            <person name="Emri T."/>
            <person name="Fekete E."/>
            <person name="Flipphi M."/>
            <person name="Freyberg S."/>
            <person name="Gallo A."/>
            <person name="Gournas C."/>
            <person name="Habgood R."/>
            <person name="Hainaut M."/>
            <person name="Harispe M.L."/>
            <person name="Henrissat B."/>
            <person name="Hilden K.S."/>
            <person name="Hope R."/>
            <person name="Hossain A."/>
            <person name="Karabika E."/>
            <person name="Karaffa L."/>
            <person name="Karanyi Z."/>
            <person name="Krasevec N."/>
            <person name="Kuo A."/>
            <person name="Kusch H."/>
            <person name="LaButti K."/>
            <person name="Lagendijk E.L."/>
            <person name="Lapidus A."/>
            <person name="Levasseur A."/>
            <person name="Lindquist E."/>
            <person name="Lipzen A."/>
            <person name="Logrieco A.F."/>
            <person name="MacCabe A."/>
            <person name="Maekelae M.R."/>
            <person name="Malavazi I."/>
            <person name="Melin P."/>
            <person name="Meyer V."/>
            <person name="Mielnichuk N."/>
            <person name="Miskei M."/>
            <person name="Molnar A.P."/>
            <person name="Mule G."/>
            <person name="Ngan C.Y."/>
            <person name="Orejas M."/>
            <person name="Orosz E."/>
            <person name="Ouedraogo J.P."/>
            <person name="Overkamp K.M."/>
            <person name="Park H.-S."/>
            <person name="Perrone G."/>
            <person name="Piumi F."/>
            <person name="Punt P.J."/>
            <person name="Ram A.F."/>
            <person name="Ramon A."/>
            <person name="Rauscher S."/>
            <person name="Record E."/>
            <person name="Riano-Pachon D.M."/>
            <person name="Robert V."/>
            <person name="Roehrig J."/>
            <person name="Ruller R."/>
            <person name="Salamov A."/>
            <person name="Salih N.S."/>
            <person name="Samson R.A."/>
            <person name="Sandor E."/>
            <person name="Sanguinetti M."/>
            <person name="Schuetze T."/>
            <person name="Sepcic K."/>
            <person name="Shelest E."/>
            <person name="Sherlock G."/>
            <person name="Sophianopoulou V."/>
            <person name="Squina F.M."/>
            <person name="Sun H."/>
            <person name="Susca A."/>
            <person name="Todd R.B."/>
            <person name="Tsang A."/>
            <person name="Unkles S.E."/>
            <person name="van de Wiele N."/>
            <person name="van Rossen-Uffink D."/>
            <person name="Oliveira J.V."/>
            <person name="Vesth T.C."/>
            <person name="Visser J."/>
            <person name="Yu J.-H."/>
            <person name="Zhou M."/>
            <person name="Andersen M.R."/>
            <person name="Archer D.B."/>
            <person name="Baker S.E."/>
            <person name="Benoit I."/>
            <person name="Brakhage A.A."/>
            <person name="Braus G.H."/>
            <person name="Fischer R."/>
            <person name="Frisvad J.C."/>
            <person name="Goldman G.H."/>
            <person name="Houbraken J."/>
            <person name="Oakley B."/>
            <person name="Pocsi I."/>
            <person name="Scazzocchio C."/>
            <person name="Seiboth B."/>
            <person name="vanKuyk P.A."/>
            <person name="Wortman J."/>
            <person name="Dyer P.S."/>
            <person name="Grigoriev I.V."/>
        </authorList>
    </citation>
    <scope>NUCLEOTIDE SEQUENCE [LARGE SCALE GENOMIC DNA]</scope>
    <source>
        <strain evidence="8">CBS 583.65</strain>
    </source>
</reference>
<feature type="region of interest" description="Disordered" evidence="5">
    <location>
        <begin position="1"/>
        <end position="191"/>
    </location>
</feature>
<keyword evidence="2" id="KW-0597">Phosphoprotein</keyword>
<feature type="compositionally biased region" description="Pro residues" evidence="5">
    <location>
        <begin position="890"/>
        <end position="899"/>
    </location>
</feature>
<dbReference type="PANTHER" id="PTHR12436:SF3">
    <property type="entry name" value="GERMINAL-CENTER ASSOCIATED NUCLEAR PROTEIN"/>
    <property type="match status" value="1"/>
</dbReference>